<evidence type="ECO:0000313" key="5">
    <source>
        <dbReference type="Proteomes" id="UP000297535"/>
    </source>
</evidence>
<feature type="domain" description="Peptidoglycan binding-like" evidence="3">
    <location>
        <begin position="49"/>
        <end position="96"/>
    </location>
</feature>
<feature type="region of interest" description="Disordered" evidence="1">
    <location>
        <begin position="336"/>
        <end position="392"/>
    </location>
</feature>
<dbReference type="RefSeq" id="WP_135416720.1">
    <property type="nucleotide sequence ID" value="NZ_SRLB01000013.1"/>
</dbReference>
<feature type="chain" id="PRO_5021385219" evidence="2">
    <location>
        <begin position="24"/>
        <end position="392"/>
    </location>
</feature>
<accession>A0A4Z0NM68</accession>
<dbReference type="EMBL" id="SRLB01000013">
    <property type="protein sequence ID" value="TGD97659.1"/>
    <property type="molecule type" value="Genomic_DNA"/>
</dbReference>
<dbReference type="Pfam" id="PF01471">
    <property type="entry name" value="PG_binding_1"/>
    <property type="match status" value="3"/>
</dbReference>
<feature type="region of interest" description="Disordered" evidence="1">
    <location>
        <begin position="224"/>
        <end position="243"/>
    </location>
</feature>
<feature type="domain" description="Peptidoglycan binding-like" evidence="3">
    <location>
        <begin position="153"/>
        <end position="202"/>
    </location>
</feature>
<dbReference type="InterPro" id="IPR036365">
    <property type="entry name" value="PGBD-like_sf"/>
</dbReference>
<proteinExistence type="predicted"/>
<evidence type="ECO:0000256" key="2">
    <source>
        <dbReference type="SAM" id="SignalP"/>
    </source>
</evidence>
<dbReference type="AlphaFoldDB" id="A0A4Z0NM68"/>
<sequence>MALRKVFLAGTILAAMVGGYAQAQQSAVSNQRTVQDQSEGQGTQIFVSSAGVRQIQQALTQKGYSTGNVDGRWNGQTAAAARSFQQAQNMEPTGTLTIPLVYGLGLDQDIILGNTGGQGGGQSGDQGTKQADNQRVVVERADSRGTPLHVSPAGVRQIQQALNQQGWNTGQVDGRWGPATVQAARSYQQVHGLEPTGRLEVGLIAALGLTDPIFSAGHGTGAQAAAVARPQPTQAAGAGGDKQVDNQRIALERADSPGEPLWLNSDGVRQIQQVLNQRGYAAGHLDGNWNSDTALAATHFQQAQGLEPTGTLTTNLLASIGMPRWQRGEFLAGMTTNANAAGNPNPQTTGTVSSARGAGSSAQGAATGGGSAGAGSPAGQGSGDGQAAAGTR</sequence>
<keyword evidence="5" id="KW-1185">Reference proteome</keyword>
<dbReference type="SUPFAM" id="SSF47090">
    <property type="entry name" value="PGBD-like"/>
    <property type="match status" value="3"/>
</dbReference>
<name>A0A4Z0NM68_9HYPH</name>
<dbReference type="OrthoDB" id="9816507at2"/>
<gene>
    <name evidence="4" type="ORF">EU555_18650</name>
</gene>
<organism evidence="4 5">
    <name type="scientific">Methylobacterium nonmethylotrophicum</name>
    <dbReference type="NCBI Taxonomy" id="1141884"/>
    <lineage>
        <taxon>Bacteria</taxon>
        <taxon>Pseudomonadati</taxon>
        <taxon>Pseudomonadota</taxon>
        <taxon>Alphaproteobacteria</taxon>
        <taxon>Hyphomicrobiales</taxon>
        <taxon>Methylobacteriaceae</taxon>
        <taxon>Methylobacterium</taxon>
    </lineage>
</organism>
<comment type="caution">
    <text evidence="4">The sequence shown here is derived from an EMBL/GenBank/DDBJ whole genome shotgun (WGS) entry which is preliminary data.</text>
</comment>
<dbReference type="InterPro" id="IPR002477">
    <property type="entry name" value="Peptidoglycan-bd-like"/>
</dbReference>
<evidence type="ECO:0000256" key="1">
    <source>
        <dbReference type="SAM" id="MobiDB-lite"/>
    </source>
</evidence>
<dbReference type="InterPro" id="IPR036366">
    <property type="entry name" value="PGBDSf"/>
</dbReference>
<keyword evidence="2" id="KW-0732">Signal</keyword>
<reference evidence="4 5" key="1">
    <citation type="submission" date="2019-04" db="EMBL/GenBank/DDBJ databases">
        <authorList>
            <person name="Feng G."/>
            <person name="Zhu H."/>
        </authorList>
    </citation>
    <scope>NUCLEOTIDE SEQUENCE [LARGE SCALE GENOMIC DNA]</scope>
    <source>
        <strain evidence="4 5">6HR-1</strain>
    </source>
</reference>
<feature type="compositionally biased region" description="Low complexity" evidence="1">
    <location>
        <begin position="336"/>
        <end position="365"/>
    </location>
</feature>
<feature type="signal peptide" evidence="2">
    <location>
        <begin position="1"/>
        <end position="23"/>
    </location>
</feature>
<feature type="domain" description="Peptidoglycan binding-like" evidence="3">
    <location>
        <begin position="265"/>
        <end position="318"/>
    </location>
</feature>
<evidence type="ECO:0000313" key="4">
    <source>
        <dbReference type="EMBL" id="TGD97659.1"/>
    </source>
</evidence>
<dbReference type="Proteomes" id="UP000297535">
    <property type="component" value="Unassembled WGS sequence"/>
</dbReference>
<dbReference type="Gene3D" id="1.10.101.10">
    <property type="entry name" value="PGBD-like superfamily/PGBD"/>
    <property type="match status" value="3"/>
</dbReference>
<protein>
    <submittedName>
        <fullName evidence="4">Peptidoglycan-binding protein</fullName>
    </submittedName>
</protein>
<feature type="compositionally biased region" description="Gly residues" evidence="1">
    <location>
        <begin position="366"/>
        <end position="384"/>
    </location>
</feature>
<evidence type="ECO:0000259" key="3">
    <source>
        <dbReference type="Pfam" id="PF01471"/>
    </source>
</evidence>